<reference evidence="1" key="1">
    <citation type="journal article" date="2015" name="Nature">
        <title>Complex archaea that bridge the gap between prokaryotes and eukaryotes.</title>
        <authorList>
            <person name="Spang A."/>
            <person name="Saw J.H."/>
            <person name="Jorgensen S.L."/>
            <person name="Zaremba-Niedzwiedzka K."/>
            <person name="Martijn J."/>
            <person name="Lind A.E."/>
            <person name="van Eijk R."/>
            <person name="Schleper C."/>
            <person name="Guy L."/>
            <person name="Ettema T.J."/>
        </authorList>
    </citation>
    <scope>NUCLEOTIDE SEQUENCE</scope>
</reference>
<proteinExistence type="predicted"/>
<organism evidence="1">
    <name type="scientific">marine sediment metagenome</name>
    <dbReference type="NCBI Taxonomy" id="412755"/>
    <lineage>
        <taxon>unclassified sequences</taxon>
        <taxon>metagenomes</taxon>
        <taxon>ecological metagenomes</taxon>
    </lineage>
</organism>
<sequence>MMEQSLKRLDTDAIVRMRVLRSRFFPAV</sequence>
<gene>
    <name evidence="1" type="ORF">LCGC14_2449810</name>
</gene>
<name>A0A0F9BGH2_9ZZZZ</name>
<accession>A0A0F9BGH2</accession>
<comment type="caution">
    <text evidence="1">The sequence shown here is derived from an EMBL/GenBank/DDBJ whole genome shotgun (WGS) entry which is preliminary data.</text>
</comment>
<feature type="non-terminal residue" evidence="1">
    <location>
        <position position="28"/>
    </location>
</feature>
<evidence type="ECO:0000313" key="1">
    <source>
        <dbReference type="EMBL" id="KKL20999.1"/>
    </source>
</evidence>
<dbReference type="AlphaFoldDB" id="A0A0F9BGH2"/>
<protein>
    <submittedName>
        <fullName evidence="1">Uncharacterized protein</fullName>
    </submittedName>
</protein>
<dbReference type="EMBL" id="LAZR01037889">
    <property type="protein sequence ID" value="KKL20999.1"/>
    <property type="molecule type" value="Genomic_DNA"/>
</dbReference>